<gene>
    <name evidence="4" type="ORF">Nepgr_018178</name>
</gene>
<dbReference type="InterPro" id="IPR050956">
    <property type="entry name" value="2C_system_His_kinase"/>
</dbReference>
<reference evidence="4" key="1">
    <citation type="submission" date="2023-05" db="EMBL/GenBank/DDBJ databases">
        <title>Nepenthes gracilis genome sequencing.</title>
        <authorList>
            <person name="Fukushima K."/>
        </authorList>
    </citation>
    <scope>NUCLEOTIDE SEQUENCE</scope>
    <source>
        <strain evidence="4">SING2019-196</strain>
    </source>
</reference>
<evidence type="ECO:0000256" key="2">
    <source>
        <dbReference type="ARBA" id="ARBA00012438"/>
    </source>
</evidence>
<dbReference type="EMBL" id="BSYO01000016">
    <property type="protein sequence ID" value="GMH16337.1"/>
    <property type="molecule type" value="Genomic_DNA"/>
</dbReference>
<name>A0AAD3STM4_NEPGR</name>
<proteinExistence type="predicted"/>
<dbReference type="GO" id="GO:0005634">
    <property type="term" value="C:nucleus"/>
    <property type="evidence" value="ECO:0007669"/>
    <property type="project" value="TreeGrafter"/>
</dbReference>
<keyword evidence="3" id="KW-0597">Phosphoprotein</keyword>
<dbReference type="EC" id="2.7.13.3" evidence="2"/>
<comment type="catalytic activity">
    <reaction evidence="1">
        <text>ATP + protein L-histidine = ADP + protein N-phospho-L-histidine.</text>
        <dbReference type="EC" id="2.7.13.3"/>
    </reaction>
</comment>
<accession>A0AAD3STM4</accession>
<evidence type="ECO:0000256" key="3">
    <source>
        <dbReference type="ARBA" id="ARBA00022553"/>
    </source>
</evidence>
<dbReference type="PANTHER" id="PTHR43719">
    <property type="entry name" value="TWO-COMPONENT HISTIDINE KINASE"/>
    <property type="match status" value="1"/>
</dbReference>
<dbReference type="GO" id="GO:0048367">
    <property type="term" value="P:shoot system development"/>
    <property type="evidence" value="ECO:0007669"/>
    <property type="project" value="InterPro"/>
</dbReference>
<dbReference type="GO" id="GO:0004673">
    <property type="term" value="F:protein histidine kinase activity"/>
    <property type="evidence" value="ECO:0007669"/>
    <property type="project" value="UniProtKB-EC"/>
</dbReference>
<keyword evidence="5" id="KW-1185">Reference proteome</keyword>
<dbReference type="Pfam" id="PF03087">
    <property type="entry name" value="BPS1"/>
    <property type="match status" value="1"/>
</dbReference>
<dbReference type="PANTHER" id="PTHR43719:SF35">
    <property type="entry name" value="HISTIDINE KINASE 2"/>
    <property type="match status" value="1"/>
</dbReference>
<protein>
    <recommendedName>
        <fullName evidence="2">histidine kinase</fullName>
        <ecNumber evidence="2">2.7.13.3</ecNumber>
    </recommendedName>
</protein>
<evidence type="ECO:0000256" key="1">
    <source>
        <dbReference type="ARBA" id="ARBA00000085"/>
    </source>
</evidence>
<evidence type="ECO:0000313" key="5">
    <source>
        <dbReference type="Proteomes" id="UP001279734"/>
    </source>
</evidence>
<dbReference type="AlphaFoldDB" id="A0AAD3STM4"/>
<organism evidence="4 5">
    <name type="scientific">Nepenthes gracilis</name>
    <name type="common">Slender pitcher plant</name>
    <dbReference type="NCBI Taxonomy" id="150966"/>
    <lineage>
        <taxon>Eukaryota</taxon>
        <taxon>Viridiplantae</taxon>
        <taxon>Streptophyta</taxon>
        <taxon>Embryophyta</taxon>
        <taxon>Tracheophyta</taxon>
        <taxon>Spermatophyta</taxon>
        <taxon>Magnoliopsida</taxon>
        <taxon>eudicotyledons</taxon>
        <taxon>Gunneridae</taxon>
        <taxon>Pentapetalae</taxon>
        <taxon>Caryophyllales</taxon>
        <taxon>Nepenthaceae</taxon>
        <taxon>Nepenthes</taxon>
    </lineage>
</organism>
<dbReference type="GO" id="GO:0048364">
    <property type="term" value="P:root development"/>
    <property type="evidence" value="ECO:0007669"/>
    <property type="project" value="InterPro"/>
</dbReference>
<dbReference type="InterPro" id="IPR004320">
    <property type="entry name" value="BPS1_pln"/>
</dbReference>
<dbReference type="Gene3D" id="1.10.287.130">
    <property type="match status" value="1"/>
</dbReference>
<sequence>MNGVLGMLQMLMDTDLDPNQLDYAKTAHASGKDLIYPINEVLDQAKIESRCLSLKLCLLISRRLYSNKVLSFSGKSHEKGIELAVYVSRQVPEIAIGDPGRFHQIITKDKGHIFVSVHLADEISNPPDMMDEVLRHSLNSSQTYPNADLLTQTKEHVQDIQSVLRRRCCGEFVTAVEVVKYVNTRKVAKKTIKKCMHDLNIMLPKRSSQTHKNVSNSSISALLRDVEAVTAEIFESLLSYMAGEKTKSKKSSRLMVSRPMHQSAASAREFEDVDAALDSLKAEKKQTGINIEQVDQLRRQMMKLESTIEDLDGPLECLFTHIVKARASLLNILSN</sequence>
<dbReference type="Proteomes" id="UP001279734">
    <property type="component" value="Unassembled WGS sequence"/>
</dbReference>
<evidence type="ECO:0000313" key="4">
    <source>
        <dbReference type="EMBL" id="GMH16337.1"/>
    </source>
</evidence>
<comment type="caution">
    <text evidence="4">The sequence shown here is derived from an EMBL/GenBank/DDBJ whole genome shotgun (WGS) entry which is preliminary data.</text>
</comment>